<sequence length="194" mass="21741">MKTGLRTGIREDRNRQSKKAWLKLSSMLAPCRNQNALRLKSNSFLNRAHNVLEFSCAPMDTISYRALGRIFWLAQIASEAVPYAPNGRRSSLVILSLMFHHCWSFCRSVAQSRPSEHHACHFAAVGARLQTSRAAHSSHLPQKFVVGDQTMADHDVCELPWCRACSAAMRPCPFLCLVRAFMCHQPAPNTSSST</sequence>
<dbReference type="GeneID" id="33936891"/>
<dbReference type="RefSeq" id="XP_022285236.1">
    <property type="nucleotide sequence ID" value="XM_022429676.1"/>
</dbReference>
<protein>
    <submittedName>
        <fullName evidence="1">Uncharacterized protein</fullName>
    </submittedName>
</protein>
<dbReference type="AlphaFoldDB" id="A0A219APL6"/>
<dbReference type="EMBL" id="LSBJ02000006">
    <property type="protein sequence ID" value="OWT42758.1"/>
    <property type="molecule type" value="Genomic_DNA"/>
</dbReference>
<keyword evidence="2" id="KW-1185">Reference proteome</keyword>
<organism evidence="1 2">
    <name type="scientific">Pochonia chlamydosporia 170</name>
    <dbReference type="NCBI Taxonomy" id="1380566"/>
    <lineage>
        <taxon>Eukaryota</taxon>
        <taxon>Fungi</taxon>
        <taxon>Dikarya</taxon>
        <taxon>Ascomycota</taxon>
        <taxon>Pezizomycotina</taxon>
        <taxon>Sordariomycetes</taxon>
        <taxon>Hypocreomycetidae</taxon>
        <taxon>Hypocreales</taxon>
        <taxon>Clavicipitaceae</taxon>
        <taxon>Pochonia</taxon>
    </lineage>
</organism>
<reference evidence="1 2" key="1">
    <citation type="journal article" date="2016" name="PLoS Pathog.">
        <title>Biosynthesis of antibiotic leucinostatins in bio-control fungus Purpureocillium lilacinum and their inhibition on phytophthora revealed by genome mining.</title>
        <authorList>
            <person name="Wang G."/>
            <person name="Liu Z."/>
            <person name="Lin R."/>
            <person name="Li E."/>
            <person name="Mao Z."/>
            <person name="Ling J."/>
            <person name="Yang Y."/>
            <person name="Yin W.B."/>
            <person name="Xie B."/>
        </authorList>
    </citation>
    <scope>NUCLEOTIDE SEQUENCE [LARGE SCALE GENOMIC DNA]</scope>
    <source>
        <strain evidence="1">170</strain>
    </source>
</reference>
<evidence type="ECO:0000313" key="1">
    <source>
        <dbReference type="EMBL" id="OWT42758.1"/>
    </source>
</evidence>
<evidence type="ECO:0000313" key="2">
    <source>
        <dbReference type="Proteomes" id="UP000078397"/>
    </source>
</evidence>
<comment type="caution">
    <text evidence="1">The sequence shown here is derived from an EMBL/GenBank/DDBJ whole genome shotgun (WGS) entry which is preliminary data.</text>
</comment>
<gene>
    <name evidence="1" type="ORF">VFPPC_18013</name>
</gene>
<accession>A0A219APL6</accession>
<dbReference type="Proteomes" id="UP000078397">
    <property type="component" value="Unassembled WGS sequence"/>
</dbReference>
<dbReference type="KEGG" id="pchm:VFPPC_18013"/>
<name>A0A219APL6_METCM</name>
<proteinExistence type="predicted"/>